<sequence>MIPTIITGSDLGKQTLLTEVCFAGHAGTGGSLLLLESVSSFCSMVSKLVHNNFVPASTGITFDPQPGQNWFLISQSKYVLEYEKIEASLLDKFNNSGIDFK</sequence>
<evidence type="ECO:0000313" key="2">
    <source>
        <dbReference type="Proteomes" id="UP001165120"/>
    </source>
</evidence>
<reference evidence="1" key="1">
    <citation type="submission" date="2023-04" db="EMBL/GenBank/DDBJ databases">
        <title>Candida boidinii NBRC 10035.</title>
        <authorList>
            <person name="Ichikawa N."/>
            <person name="Sato H."/>
            <person name="Tonouchi N."/>
        </authorList>
    </citation>
    <scope>NUCLEOTIDE SEQUENCE</scope>
    <source>
        <strain evidence="1">NBRC 10035</strain>
    </source>
</reference>
<comment type="caution">
    <text evidence="1">The sequence shown here is derived from an EMBL/GenBank/DDBJ whole genome shotgun (WGS) entry which is preliminary data.</text>
</comment>
<organism evidence="1 2">
    <name type="scientific">Candida boidinii</name>
    <name type="common">Yeast</name>
    <dbReference type="NCBI Taxonomy" id="5477"/>
    <lineage>
        <taxon>Eukaryota</taxon>
        <taxon>Fungi</taxon>
        <taxon>Dikarya</taxon>
        <taxon>Ascomycota</taxon>
        <taxon>Saccharomycotina</taxon>
        <taxon>Pichiomycetes</taxon>
        <taxon>Pichiales</taxon>
        <taxon>Pichiaceae</taxon>
        <taxon>Ogataea</taxon>
        <taxon>Ogataea/Candida clade</taxon>
    </lineage>
</organism>
<dbReference type="Proteomes" id="UP001165120">
    <property type="component" value="Unassembled WGS sequence"/>
</dbReference>
<protein>
    <submittedName>
        <fullName evidence="1">Unnamed protein product</fullName>
    </submittedName>
</protein>
<keyword evidence="2" id="KW-1185">Reference proteome</keyword>
<proteinExistence type="predicted"/>
<gene>
    <name evidence="1" type="ORF">Cboi02_000688700</name>
</gene>
<accession>A0A9W6T723</accession>
<name>A0A9W6T723_CANBO</name>
<dbReference type="AlphaFoldDB" id="A0A9W6T723"/>
<evidence type="ECO:0000313" key="1">
    <source>
        <dbReference type="EMBL" id="GME83298.1"/>
    </source>
</evidence>
<dbReference type="EMBL" id="BSXN01005830">
    <property type="protein sequence ID" value="GME83298.1"/>
    <property type="molecule type" value="Genomic_DNA"/>
</dbReference>